<dbReference type="Proteomes" id="UP000054485">
    <property type="component" value="Unassembled WGS sequence"/>
</dbReference>
<evidence type="ECO:0000313" key="3">
    <source>
        <dbReference type="Proteomes" id="UP000054485"/>
    </source>
</evidence>
<protein>
    <submittedName>
        <fullName evidence="2">Uncharacterized protein</fullName>
    </submittedName>
</protein>
<sequence>MSTLNHNLGDIATMHSNALIFDPTLPGFLSLSDMPTFDVDFAGYLSLGLHSQTTICPLYLKEQLALFAYVVAPMVHNSSYEGAPSNEQHESTVPLLNLPWVRGRTGSDNALHGVYDYVGMARPHEPPTIIHLAQFPSGYRHIDTAESIDGSESILQTTWVDLSVIASAVGSSRRPIRPKKLKAEHSLHKIMEACPNWCKALAYLRVYLRSMLSADLSSSEPYGLEHWSVHTSLPKIWKWVGNLLTKDTKLPMSHHEVLALTSPWITQFLYDNRRVITYSMDDPRIFGLGNFFGLALRHSIEALLCMFTRPQAYSLPISVNGFNTFLNHQAATEMVFHIVFRTTATNRIRLVMADLEPMTFRSAAYPPADTLALVGSCCYQSLLTRLINMWGANDVMPQYPPVTQIHAELCETVLMLLQQDEDPGIDQFRAGMRRFCILTSHFLGIEQTETSLISWLSSQERDTLPDSLLVTACVLFGWVDSHDLIALLDVQQEQDTIQVSCSQGRCWMEDRMYRAQIEISLFSTAIANLCEELERRSYPNCPKKMPIVNDSDVILVICDDFRLALSTRDKCAASDKCNAWLLALHGDARLESDANQMPFGFPQTQTPELSHFYDYLQGPDDRFLTLPRLLKTWVDNVAFRAYINACLAESKSSCVANSDSFKAKEHKVLGALQSDIHVLGLKKQRAQVEVDMLSDAIARMSEFERTDDGSSSPMTSASHLPESYVGSSDDWLSTSYASSDISSRL</sequence>
<feature type="region of interest" description="Disordered" evidence="1">
    <location>
        <begin position="704"/>
        <end position="727"/>
    </location>
</feature>
<dbReference type="OrthoDB" id="2635952at2759"/>
<evidence type="ECO:0000313" key="2">
    <source>
        <dbReference type="EMBL" id="KIK34666.1"/>
    </source>
</evidence>
<feature type="compositionally biased region" description="Polar residues" evidence="1">
    <location>
        <begin position="709"/>
        <end position="718"/>
    </location>
</feature>
<dbReference type="EMBL" id="KN835720">
    <property type="protein sequence ID" value="KIK34666.1"/>
    <property type="molecule type" value="Genomic_DNA"/>
</dbReference>
<evidence type="ECO:0000256" key="1">
    <source>
        <dbReference type="SAM" id="MobiDB-lite"/>
    </source>
</evidence>
<dbReference type="InParanoid" id="A0A0C9ZYV6"/>
<organism evidence="2 3">
    <name type="scientific">Suillus luteus UH-Slu-Lm8-n1</name>
    <dbReference type="NCBI Taxonomy" id="930992"/>
    <lineage>
        <taxon>Eukaryota</taxon>
        <taxon>Fungi</taxon>
        <taxon>Dikarya</taxon>
        <taxon>Basidiomycota</taxon>
        <taxon>Agaricomycotina</taxon>
        <taxon>Agaricomycetes</taxon>
        <taxon>Agaricomycetidae</taxon>
        <taxon>Boletales</taxon>
        <taxon>Suillineae</taxon>
        <taxon>Suillaceae</taxon>
        <taxon>Suillus</taxon>
    </lineage>
</organism>
<accession>A0A0C9ZYV6</accession>
<reference evidence="3" key="2">
    <citation type="submission" date="2015-01" db="EMBL/GenBank/DDBJ databases">
        <title>Evolutionary Origins and Diversification of the Mycorrhizal Mutualists.</title>
        <authorList>
            <consortium name="DOE Joint Genome Institute"/>
            <consortium name="Mycorrhizal Genomics Consortium"/>
            <person name="Kohler A."/>
            <person name="Kuo A."/>
            <person name="Nagy L.G."/>
            <person name="Floudas D."/>
            <person name="Copeland A."/>
            <person name="Barry K.W."/>
            <person name="Cichocki N."/>
            <person name="Veneault-Fourrey C."/>
            <person name="LaButti K."/>
            <person name="Lindquist E.A."/>
            <person name="Lipzen A."/>
            <person name="Lundell T."/>
            <person name="Morin E."/>
            <person name="Murat C."/>
            <person name="Riley R."/>
            <person name="Ohm R."/>
            <person name="Sun H."/>
            <person name="Tunlid A."/>
            <person name="Henrissat B."/>
            <person name="Grigoriev I.V."/>
            <person name="Hibbett D.S."/>
            <person name="Martin F."/>
        </authorList>
    </citation>
    <scope>NUCLEOTIDE SEQUENCE [LARGE SCALE GENOMIC DNA]</scope>
    <source>
        <strain evidence="3">UH-Slu-Lm8-n1</strain>
    </source>
</reference>
<name>A0A0C9ZYV6_9AGAM</name>
<dbReference type="AlphaFoldDB" id="A0A0C9ZYV6"/>
<reference evidence="2 3" key="1">
    <citation type="submission" date="2014-04" db="EMBL/GenBank/DDBJ databases">
        <authorList>
            <consortium name="DOE Joint Genome Institute"/>
            <person name="Kuo A."/>
            <person name="Ruytinx J."/>
            <person name="Rineau F."/>
            <person name="Colpaert J."/>
            <person name="Kohler A."/>
            <person name="Nagy L.G."/>
            <person name="Floudas D."/>
            <person name="Copeland A."/>
            <person name="Barry K.W."/>
            <person name="Cichocki N."/>
            <person name="Veneault-Fourrey C."/>
            <person name="LaButti K."/>
            <person name="Lindquist E.A."/>
            <person name="Lipzen A."/>
            <person name="Lundell T."/>
            <person name="Morin E."/>
            <person name="Murat C."/>
            <person name="Sun H."/>
            <person name="Tunlid A."/>
            <person name="Henrissat B."/>
            <person name="Grigoriev I.V."/>
            <person name="Hibbett D.S."/>
            <person name="Martin F."/>
            <person name="Nordberg H.P."/>
            <person name="Cantor M.N."/>
            <person name="Hua S.X."/>
        </authorList>
    </citation>
    <scope>NUCLEOTIDE SEQUENCE [LARGE SCALE GENOMIC DNA]</scope>
    <source>
        <strain evidence="2 3">UH-Slu-Lm8-n1</strain>
    </source>
</reference>
<gene>
    <name evidence="2" type="ORF">CY34DRAFT_110195</name>
</gene>
<dbReference type="HOGENOM" id="CLU_373046_0_0_1"/>
<keyword evidence="3" id="KW-1185">Reference proteome</keyword>
<proteinExistence type="predicted"/>